<feature type="transmembrane region" description="Helical" evidence="2">
    <location>
        <begin position="294"/>
        <end position="313"/>
    </location>
</feature>
<dbReference type="OrthoDB" id="3231834at2759"/>
<dbReference type="HOGENOM" id="CLU_806779_0_0_1"/>
<dbReference type="Proteomes" id="UP000007148">
    <property type="component" value="Unassembled WGS sequence"/>
</dbReference>
<name>G4TBM3_SERID</name>
<feature type="transmembrane region" description="Helical" evidence="2">
    <location>
        <begin position="325"/>
        <end position="343"/>
    </location>
</feature>
<sequence length="344" mass="37943">MDYKSQNSSNAQQALLKSSQRTYGSSSNANGAVAAESRPETLVEPPALPEGPMKVKQVFAAIAVLLSGGAKLVHVWLHIYRHEPDTNWFKPVDGMLIIFWIAAYALQLDYIFMLGHKATEEDPEGYDSVRSIANVNLPKFLFAHVLLCLWQVFLIIKLPICAFICVTFTFFTFASMYTSVHRLWKEKHNYGRTASTGPSFLQGPMSAFLVFITIIHMPSTLIILITHYKPHANLDAIEWPLAWWILIVNVAGAHIATRRAVETARANEANSQLRAQRASAGLSRTYSRRGPKSVPVDLAALIALFWGTLAVAAGTGTVNYGPVSVFGYISALWQALALFGSMAD</sequence>
<feature type="compositionally biased region" description="Polar residues" evidence="1">
    <location>
        <begin position="1"/>
        <end position="23"/>
    </location>
</feature>
<evidence type="ECO:0000313" key="3">
    <source>
        <dbReference type="EMBL" id="CCA68699.1"/>
    </source>
</evidence>
<dbReference type="InParanoid" id="G4TBM3"/>
<organism evidence="3 4">
    <name type="scientific">Serendipita indica (strain DSM 11827)</name>
    <name type="common">Root endophyte fungus</name>
    <name type="synonym">Piriformospora indica</name>
    <dbReference type="NCBI Taxonomy" id="1109443"/>
    <lineage>
        <taxon>Eukaryota</taxon>
        <taxon>Fungi</taxon>
        <taxon>Dikarya</taxon>
        <taxon>Basidiomycota</taxon>
        <taxon>Agaricomycotina</taxon>
        <taxon>Agaricomycetes</taxon>
        <taxon>Sebacinales</taxon>
        <taxon>Serendipitaceae</taxon>
        <taxon>Serendipita</taxon>
    </lineage>
</organism>
<feature type="transmembrane region" description="Helical" evidence="2">
    <location>
        <begin position="137"/>
        <end position="156"/>
    </location>
</feature>
<gene>
    <name evidence="3" type="ORF">PIIN_02563</name>
</gene>
<feature type="compositionally biased region" description="Low complexity" evidence="1">
    <location>
        <begin position="24"/>
        <end position="36"/>
    </location>
</feature>
<accession>G4TBM3</accession>
<keyword evidence="2" id="KW-1133">Transmembrane helix</keyword>
<feature type="transmembrane region" description="Helical" evidence="2">
    <location>
        <begin position="205"/>
        <end position="228"/>
    </location>
</feature>
<dbReference type="EMBL" id="CAFZ01000038">
    <property type="protein sequence ID" value="CCA68699.1"/>
    <property type="molecule type" value="Genomic_DNA"/>
</dbReference>
<reference evidence="3 4" key="1">
    <citation type="journal article" date="2011" name="PLoS Pathog.">
        <title>Endophytic Life Strategies Decoded by Genome and Transcriptome Analyses of the Mutualistic Root Symbiont Piriformospora indica.</title>
        <authorList>
            <person name="Zuccaro A."/>
            <person name="Lahrmann U."/>
            <person name="Guldener U."/>
            <person name="Langen G."/>
            <person name="Pfiffi S."/>
            <person name="Biedenkopf D."/>
            <person name="Wong P."/>
            <person name="Samans B."/>
            <person name="Grimm C."/>
            <person name="Basiewicz M."/>
            <person name="Murat C."/>
            <person name="Martin F."/>
            <person name="Kogel K.H."/>
        </authorList>
    </citation>
    <scope>NUCLEOTIDE SEQUENCE [LARGE SCALE GENOMIC DNA]</scope>
    <source>
        <strain evidence="3 4">DSM 11827</strain>
    </source>
</reference>
<feature type="transmembrane region" description="Helical" evidence="2">
    <location>
        <begin position="162"/>
        <end position="184"/>
    </location>
</feature>
<keyword evidence="2" id="KW-0472">Membrane</keyword>
<evidence type="ECO:0000256" key="1">
    <source>
        <dbReference type="SAM" id="MobiDB-lite"/>
    </source>
</evidence>
<feature type="region of interest" description="Disordered" evidence="1">
    <location>
        <begin position="1"/>
        <end position="47"/>
    </location>
</feature>
<evidence type="ECO:0000313" key="4">
    <source>
        <dbReference type="Proteomes" id="UP000007148"/>
    </source>
</evidence>
<feature type="transmembrane region" description="Helical" evidence="2">
    <location>
        <begin position="58"/>
        <end position="77"/>
    </location>
</feature>
<feature type="transmembrane region" description="Helical" evidence="2">
    <location>
        <begin position="240"/>
        <end position="257"/>
    </location>
</feature>
<evidence type="ECO:0000256" key="2">
    <source>
        <dbReference type="SAM" id="Phobius"/>
    </source>
</evidence>
<proteinExistence type="predicted"/>
<keyword evidence="2" id="KW-0812">Transmembrane</keyword>
<comment type="caution">
    <text evidence="3">The sequence shown here is derived from an EMBL/GenBank/DDBJ whole genome shotgun (WGS) entry which is preliminary data.</text>
</comment>
<feature type="transmembrane region" description="Helical" evidence="2">
    <location>
        <begin position="97"/>
        <end position="116"/>
    </location>
</feature>
<dbReference type="AlphaFoldDB" id="G4TBM3"/>
<keyword evidence="4" id="KW-1185">Reference proteome</keyword>
<protein>
    <submittedName>
        <fullName evidence="3">Uncharacterized protein</fullName>
    </submittedName>
</protein>